<feature type="transmembrane region" description="Helical" evidence="10">
    <location>
        <begin position="31"/>
        <end position="52"/>
    </location>
</feature>
<evidence type="ECO:0000256" key="1">
    <source>
        <dbReference type="ARBA" id="ARBA00004429"/>
    </source>
</evidence>
<reference evidence="12" key="1">
    <citation type="submission" date="2016-10" db="EMBL/GenBank/DDBJ databases">
        <authorList>
            <person name="Varghese N."/>
            <person name="Submissions S."/>
        </authorList>
    </citation>
    <scope>NUCLEOTIDE SEQUENCE [LARGE SCALE GENOMIC DNA]</scope>
    <source>
        <strain evidence="12">DSM 26471</strain>
    </source>
</reference>
<dbReference type="InterPro" id="IPR048279">
    <property type="entry name" value="MdtK-like"/>
</dbReference>
<accession>A0A1I3J2H6</accession>
<dbReference type="Proteomes" id="UP000199630">
    <property type="component" value="Unassembled WGS sequence"/>
</dbReference>
<evidence type="ECO:0000256" key="2">
    <source>
        <dbReference type="ARBA" id="ARBA00008417"/>
    </source>
</evidence>
<evidence type="ECO:0000256" key="9">
    <source>
        <dbReference type="ARBA" id="ARBA00023251"/>
    </source>
</evidence>
<dbReference type="GO" id="GO:0042910">
    <property type="term" value="F:xenobiotic transmembrane transporter activity"/>
    <property type="evidence" value="ECO:0007669"/>
    <property type="project" value="InterPro"/>
</dbReference>
<sequence length="481" mass="50676">MDQKTPVTQGDSSPDGMPVSNPFLTAPVTRLFIVNALPVVFMMVMQGLLSIVDAIFLGHFVGTRALSAVSVVFPILIVTIALSSLLGGGLSSLYARHLGAGNRHRAAQVMASAHGLAMFIALAINLLYAAIGPRLILTLAQGDAEIAAMAGTYTRLLMLATPVQFLLSLHSDGFRNEGKAPMIAVTAVAVTLANMLFDYVFVVPLGYGVAGVALGTILAQLIAVVALVVMRLHPEAMLRLPTLFAHPWHRGWGNVLKLGAPMSLSMIGLALSSAVVISALGATALTGYPEKAAAYGIVTRLYGFAFMPLMGLAMGMQSIVGNNVGARLYRRSDAVLRVALGLAFAYCLALELLFVGFGGALARIFTDDPVVIAYAALILRNVSLLFAVVGPTLALALYFQAIGAPGLTALLSLLKPYVIAPMLVISGALMFGEHAIWPAQAVADLVVLCVTLVLLRRLYVPGQPGFGIRVTTDREDARDMP</sequence>
<dbReference type="PANTHER" id="PTHR43823:SF3">
    <property type="entry name" value="MULTIDRUG EXPORT PROTEIN MEPA"/>
    <property type="match status" value="1"/>
</dbReference>
<dbReference type="InterPro" id="IPR002528">
    <property type="entry name" value="MATE_fam"/>
</dbReference>
<evidence type="ECO:0000256" key="6">
    <source>
        <dbReference type="ARBA" id="ARBA00022692"/>
    </source>
</evidence>
<feature type="transmembrane region" description="Helical" evidence="10">
    <location>
        <begin position="146"/>
        <end position="169"/>
    </location>
</feature>
<dbReference type="GO" id="GO:0015297">
    <property type="term" value="F:antiporter activity"/>
    <property type="evidence" value="ECO:0007669"/>
    <property type="project" value="InterPro"/>
</dbReference>
<comment type="similarity">
    <text evidence="2">Belongs to the multi antimicrobial extrusion (MATE) (TC 2.A.66.1) family. MepA subfamily.</text>
</comment>
<dbReference type="InterPro" id="IPR045070">
    <property type="entry name" value="MATE_MepA-like"/>
</dbReference>
<keyword evidence="7 10" id="KW-1133">Transmembrane helix</keyword>
<keyword evidence="8 10" id="KW-0472">Membrane</keyword>
<evidence type="ECO:0000256" key="4">
    <source>
        <dbReference type="ARBA" id="ARBA00022448"/>
    </source>
</evidence>
<keyword evidence="5" id="KW-1003">Cell membrane</keyword>
<evidence type="ECO:0000256" key="7">
    <source>
        <dbReference type="ARBA" id="ARBA00022989"/>
    </source>
</evidence>
<evidence type="ECO:0000313" key="12">
    <source>
        <dbReference type="Proteomes" id="UP000199630"/>
    </source>
</evidence>
<keyword evidence="9" id="KW-0046">Antibiotic resistance</keyword>
<evidence type="ECO:0000256" key="8">
    <source>
        <dbReference type="ARBA" id="ARBA00023136"/>
    </source>
</evidence>
<dbReference type="GO" id="GO:0046677">
    <property type="term" value="P:response to antibiotic"/>
    <property type="evidence" value="ECO:0007669"/>
    <property type="project" value="UniProtKB-KW"/>
</dbReference>
<evidence type="ECO:0000256" key="3">
    <source>
        <dbReference type="ARBA" id="ARBA00022106"/>
    </source>
</evidence>
<name>A0A1I3J2H6_9RHOB</name>
<dbReference type="RefSeq" id="WP_090055873.1">
    <property type="nucleotide sequence ID" value="NZ_FORH01000001.1"/>
</dbReference>
<proteinExistence type="inferred from homology"/>
<keyword evidence="4" id="KW-0813">Transport</keyword>
<organism evidence="11 12">
    <name type="scientific">Celeribacter neptunius</name>
    <dbReference type="NCBI Taxonomy" id="588602"/>
    <lineage>
        <taxon>Bacteria</taxon>
        <taxon>Pseudomonadati</taxon>
        <taxon>Pseudomonadota</taxon>
        <taxon>Alphaproteobacteria</taxon>
        <taxon>Rhodobacterales</taxon>
        <taxon>Roseobacteraceae</taxon>
        <taxon>Celeribacter</taxon>
    </lineage>
</organism>
<gene>
    <name evidence="11" type="ORF">SAMN04487991_0214</name>
</gene>
<protein>
    <recommendedName>
        <fullName evidence="3">Multidrug export protein MepA</fullName>
    </recommendedName>
</protein>
<dbReference type="CDD" id="cd13143">
    <property type="entry name" value="MATE_MepA_like"/>
    <property type="match status" value="1"/>
</dbReference>
<feature type="transmembrane region" description="Helical" evidence="10">
    <location>
        <begin position="207"/>
        <end position="230"/>
    </location>
</feature>
<feature type="transmembrane region" description="Helical" evidence="10">
    <location>
        <begin position="72"/>
        <end position="95"/>
    </location>
</feature>
<feature type="transmembrane region" description="Helical" evidence="10">
    <location>
        <begin position="266"/>
        <end position="286"/>
    </location>
</feature>
<dbReference type="Pfam" id="PF01554">
    <property type="entry name" value="MatE"/>
    <property type="match status" value="2"/>
</dbReference>
<dbReference type="InterPro" id="IPR051327">
    <property type="entry name" value="MATE_MepA_subfamily"/>
</dbReference>
<feature type="transmembrane region" description="Helical" evidence="10">
    <location>
        <begin position="371"/>
        <end position="398"/>
    </location>
</feature>
<feature type="transmembrane region" description="Helical" evidence="10">
    <location>
        <begin position="334"/>
        <end position="365"/>
    </location>
</feature>
<feature type="transmembrane region" description="Helical" evidence="10">
    <location>
        <begin position="181"/>
        <end position="201"/>
    </location>
</feature>
<dbReference type="AlphaFoldDB" id="A0A1I3J2H6"/>
<dbReference type="OrthoDB" id="7805940at2"/>
<evidence type="ECO:0000256" key="10">
    <source>
        <dbReference type="SAM" id="Phobius"/>
    </source>
</evidence>
<dbReference type="STRING" id="588602.SAMN04487991_0214"/>
<evidence type="ECO:0000256" key="5">
    <source>
        <dbReference type="ARBA" id="ARBA00022475"/>
    </source>
</evidence>
<keyword evidence="12" id="KW-1185">Reference proteome</keyword>
<comment type="subcellular location">
    <subcellularLocation>
        <location evidence="1">Cell inner membrane</location>
        <topology evidence="1">Multi-pass membrane protein</topology>
    </subcellularLocation>
</comment>
<dbReference type="PIRSF" id="PIRSF006603">
    <property type="entry name" value="DinF"/>
    <property type="match status" value="1"/>
</dbReference>
<feature type="transmembrane region" description="Helical" evidence="10">
    <location>
        <begin position="116"/>
        <end position="140"/>
    </location>
</feature>
<dbReference type="EMBL" id="FORH01000001">
    <property type="protein sequence ID" value="SFI54369.1"/>
    <property type="molecule type" value="Genomic_DNA"/>
</dbReference>
<dbReference type="GO" id="GO:0005886">
    <property type="term" value="C:plasma membrane"/>
    <property type="evidence" value="ECO:0007669"/>
    <property type="project" value="UniProtKB-SubCell"/>
</dbReference>
<dbReference type="NCBIfam" id="TIGR00797">
    <property type="entry name" value="matE"/>
    <property type="match status" value="1"/>
</dbReference>
<evidence type="ECO:0000313" key="11">
    <source>
        <dbReference type="EMBL" id="SFI54369.1"/>
    </source>
</evidence>
<feature type="transmembrane region" description="Helical" evidence="10">
    <location>
        <begin position="437"/>
        <end position="455"/>
    </location>
</feature>
<feature type="transmembrane region" description="Helical" evidence="10">
    <location>
        <begin position="410"/>
        <end position="431"/>
    </location>
</feature>
<keyword evidence="6 10" id="KW-0812">Transmembrane</keyword>
<dbReference type="PANTHER" id="PTHR43823">
    <property type="entry name" value="SPORULATION PROTEIN YKVU"/>
    <property type="match status" value="1"/>
</dbReference>